<comment type="caution">
    <text evidence="2">The sequence shown here is derived from an EMBL/GenBank/DDBJ whole genome shotgun (WGS) entry which is preliminary data.</text>
</comment>
<reference evidence="2 3" key="1">
    <citation type="submission" date="2024-12" db="EMBL/GenBank/DDBJ databases">
        <title>C001-4G Acinetobacter sp. assembled genome.</title>
        <authorList>
            <person name="D'Arcy K."/>
            <person name="Kingdon A.D.H."/>
            <person name="Breen A."/>
            <person name="Mckeown C."/>
            <person name="Allman E."/>
            <person name="Sharma P."/>
            <person name="Mcleman A."/>
            <person name="Roberts A.P."/>
        </authorList>
    </citation>
    <scope>NUCLEOTIDE SEQUENCE [LARGE SCALE GENOMIC DNA]</scope>
    <source>
        <strain evidence="2 3">C1-4G</strain>
    </source>
</reference>
<gene>
    <name evidence="2" type="ORF">ACKVE0_06690</name>
</gene>
<sequence length="133" mass="14791">MSFFHSVVFIIMLSGLYGCAHSPTISPQQRDLYLEQFIGQSSQQIQANLDLTRLGYQQIQSATVTPNRITYTVIRPIALPLSIPQSIAGSQPGAVPIQVNSNPERYDVHLQCIIVFTLENQIAKSVHYTGRTC</sequence>
<keyword evidence="1" id="KW-0732">Signal</keyword>
<protein>
    <recommendedName>
        <fullName evidence="4">Lipoprotein</fullName>
    </recommendedName>
</protein>
<dbReference type="Proteomes" id="UP001632339">
    <property type="component" value="Unassembled WGS sequence"/>
</dbReference>
<proteinExistence type="predicted"/>
<evidence type="ECO:0008006" key="4">
    <source>
        <dbReference type="Google" id="ProtNLM"/>
    </source>
</evidence>
<evidence type="ECO:0000313" key="3">
    <source>
        <dbReference type="Proteomes" id="UP001632339"/>
    </source>
</evidence>
<evidence type="ECO:0000313" key="2">
    <source>
        <dbReference type="EMBL" id="MFN0297214.1"/>
    </source>
</evidence>
<dbReference type="EMBL" id="JBJXCW010000005">
    <property type="protein sequence ID" value="MFN0297214.1"/>
    <property type="molecule type" value="Genomic_DNA"/>
</dbReference>
<organism evidence="2 3">
    <name type="scientific">Acinetobacter albensis</name>
    <dbReference type="NCBI Taxonomy" id="1673609"/>
    <lineage>
        <taxon>Bacteria</taxon>
        <taxon>Pseudomonadati</taxon>
        <taxon>Pseudomonadota</taxon>
        <taxon>Gammaproteobacteria</taxon>
        <taxon>Moraxellales</taxon>
        <taxon>Moraxellaceae</taxon>
        <taxon>Acinetobacter</taxon>
    </lineage>
</organism>
<feature type="signal peptide" evidence="1">
    <location>
        <begin position="1"/>
        <end position="20"/>
    </location>
</feature>
<name>A0ABW9JV62_9GAMM</name>
<evidence type="ECO:0000256" key="1">
    <source>
        <dbReference type="SAM" id="SignalP"/>
    </source>
</evidence>
<keyword evidence="3" id="KW-1185">Reference proteome</keyword>
<dbReference type="RefSeq" id="WP_409139984.1">
    <property type="nucleotide sequence ID" value="NZ_JBJXCW010000005.1"/>
</dbReference>
<accession>A0ABW9JV62</accession>
<feature type="chain" id="PRO_5046993041" description="Lipoprotein" evidence="1">
    <location>
        <begin position="21"/>
        <end position="133"/>
    </location>
</feature>